<accession>A0A183G587</accession>
<dbReference type="SUPFAM" id="SSF53098">
    <property type="entry name" value="Ribonuclease H-like"/>
    <property type="match status" value="1"/>
</dbReference>
<dbReference type="PANTHER" id="PTHR47611:SF3">
    <property type="entry name" value="HAT C-TERMINAL DIMERISATION DOMAIN-CONTAINING PROTEIN"/>
    <property type="match status" value="1"/>
</dbReference>
<dbReference type="Pfam" id="PF05699">
    <property type="entry name" value="Dimer_Tnp_hAT"/>
    <property type="match status" value="1"/>
</dbReference>
<organism evidence="2 3">
    <name type="scientific">Heligmosomoides polygyrus</name>
    <name type="common">Parasitic roundworm</name>
    <dbReference type="NCBI Taxonomy" id="6339"/>
    <lineage>
        <taxon>Eukaryota</taxon>
        <taxon>Metazoa</taxon>
        <taxon>Ecdysozoa</taxon>
        <taxon>Nematoda</taxon>
        <taxon>Chromadorea</taxon>
        <taxon>Rhabditida</taxon>
        <taxon>Rhabditina</taxon>
        <taxon>Rhabditomorpha</taxon>
        <taxon>Strongyloidea</taxon>
        <taxon>Heligmosomidae</taxon>
        <taxon>Heligmosomoides</taxon>
    </lineage>
</organism>
<dbReference type="WBParaSite" id="HPBE_0001675101-mRNA-1">
    <property type="protein sequence ID" value="HPBE_0001675101-mRNA-1"/>
    <property type="gene ID" value="HPBE_0001675101"/>
</dbReference>
<evidence type="ECO:0000313" key="2">
    <source>
        <dbReference type="Proteomes" id="UP000050761"/>
    </source>
</evidence>
<dbReference type="GO" id="GO:0046983">
    <property type="term" value="F:protein dimerization activity"/>
    <property type="evidence" value="ECO:0007669"/>
    <property type="project" value="InterPro"/>
</dbReference>
<feature type="domain" description="HAT C-terminal dimerisation" evidence="1">
    <location>
        <begin position="248"/>
        <end position="328"/>
    </location>
</feature>
<evidence type="ECO:0000259" key="1">
    <source>
        <dbReference type="Pfam" id="PF05699"/>
    </source>
</evidence>
<protein>
    <submittedName>
        <fullName evidence="3">Dimer_Tnp_hAT domain-containing protein</fullName>
    </submittedName>
</protein>
<reference evidence="3" key="1">
    <citation type="submission" date="2019-09" db="UniProtKB">
        <authorList>
            <consortium name="WormBaseParasite"/>
        </authorList>
    </citation>
    <scope>IDENTIFICATION</scope>
</reference>
<evidence type="ECO:0000313" key="3">
    <source>
        <dbReference type="WBParaSite" id="HPBE_0001675101-mRNA-1"/>
    </source>
</evidence>
<keyword evidence="2" id="KW-1185">Reference proteome</keyword>
<dbReference type="PANTHER" id="PTHR47611">
    <property type="entry name" value="HAT DIMERISATION DOMAIN, C-TERMINAL"/>
    <property type="match status" value="1"/>
</dbReference>
<dbReference type="InterPro" id="IPR012337">
    <property type="entry name" value="RNaseH-like_sf"/>
</dbReference>
<dbReference type="AlphaFoldDB" id="A0A183G587"/>
<dbReference type="InterPro" id="IPR008906">
    <property type="entry name" value="HATC_C_dom"/>
</dbReference>
<proteinExistence type="predicted"/>
<name>A0A183G587_HELPZ</name>
<dbReference type="Proteomes" id="UP000050761">
    <property type="component" value="Unassembled WGS sequence"/>
</dbReference>
<sequence>LHLNETLERQLADEELGPLLEATNLTKSGFFPGDNGGAHQIPARSKLTDFTAIHRLPYEMGVHLPHDLRCAQFSALLCFLKMIPFEREEVKLPEAVRIFLEPFNTMTKQVVLLHIIQGPTLFLTTTIISRNCVAAKREARYFGEQLLGKLRHYFDEWFEDETLWLASLMDPRFAFLDIVLPAETWRYAVEKFKISKVVSSPELDFERPPLRDTFTSRKDTPVWNILTETKDADSTELGTKEDEIEVEIKQYMIALKRARPQFETDPLEWWRVHQTQFPRISNSVSHYLVCPATSVDCERLFSLAGAIYGNKRRGSLKGETARLLLMLNAKRNADVGRVSKGWSPSEVKRYALPMEMEDVYSDDELECGFSSAGDETPSSDDEK</sequence>